<evidence type="ECO:0000256" key="6">
    <source>
        <dbReference type="SAM" id="SignalP"/>
    </source>
</evidence>
<keyword evidence="3" id="KW-0378">Hydrolase</keyword>
<feature type="domain" description="NlpC/P60" evidence="8">
    <location>
        <begin position="120"/>
        <end position="265"/>
    </location>
</feature>
<evidence type="ECO:0000256" key="5">
    <source>
        <dbReference type="SAM" id="MobiDB-lite"/>
    </source>
</evidence>
<dbReference type="RefSeq" id="WP_047911855.1">
    <property type="nucleotide sequence ID" value="NZ_CP118101.1"/>
</dbReference>
<dbReference type="Pfam" id="PF00877">
    <property type="entry name" value="NLPC_P60"/>
    <property type="match status" value="1"/>
</dbReference>
<gene>
    <name evidence="9" type="ORF">PUW23_13415</name>
</gene>
<dbReference type="InterPro" id="IPR038765">
    <property type="entry name" value="Papain-like_cys_pep_sf"/>
</dbReference>
<dbReference type="InterPro" id="IPR000064">
    <property type="entry name" value="NLP_P60_dom"/>
</dbReference>
<evidence type="ECO:0000313" key="9">
    <source>
        <dbReference type="EMBL" id="WDH80561.1"/>
    </source>
</evidence>
<proteinExistence type="inferred from homology"/>
<dbReference type="EMBL" id="CP118101">
    <property type="protein sequence ID" value="WDH80561.1"/>
    <property type="molecule type" value="Genomic_DNA"/>
</dbReference>
<evidence type="ECO:0000259" key="8">
    <source>
        <dbReference type="PROSITE" id="PS51935"/>
    </source>
</evidence>
<dbReference type="InterPro" id="IPR051202">
    <property type="entry name" value="Peptidase_C40"/>
</dbReference>
<protein>
    <submittedName>
        <fullName evidence="9">SH3 domain-containing C40 family peptidase</fullName>
    </submittedName>
</protein>
<feature type="chain" id="PRO_5043735484" evidence="6">
    <location>
        <begin position="28"/>
        <end position="265"/>
    </location>
</feature>
<dbReference type="SMART" id="SM00287">
    <property type="entry name" value="SH3b"/>
    <property type="match status" value="1"/>
</dbReference>
<feature type="region of interest" description="Disordered" evidence="5">
    <location>
        <begin position="92"/>
        <end position="119"/>
    </location>
</feature>
<evidence type="ECO:0000256" key="3">
    <source>
        <dbReference type="ARBA" id="ARBA00022801"/>
    </source>
</evidence>
<organism evidence="9 10">
    <name type="scientific">Paenibacillus urinalis</name>
    <dbReference type="NCBI Taxonomy" id="521520"/>
    <lineage>
        <taxon>Bacteria</taxon>
        <taxon>Bacillati</taxon>
        <taxon>Bacillota</taxon>
        <taxon>Bacilli</taxon>
        <taxon>Bacillales</taxon>
        <taxon>Paenibacillaceae</taxon>
        <taxon>Paenibacillus</taxon>
    </lineage>
</organism>
<dbReference type="InterPro" id="IPR036028">
    <property type="entry name" value="SH3-like_dom_sf"/>
</dbReference>
<dbReference type="SUPFAM" id="SSF50044">
    <property type="entry name" value="SH3-domain"/>
    <property type="match status" value="1"/>
</dbReference>
<comment type="similarity">
    <text evidence="1">Belongs to the peptidase C40 family.</text>
</comment>
<dbReference type="Gene3D" id="3.90.1720.10">
    <property type="entry name" value="endopeptidase domain like (from Nostoc punctiforme)"/>
    <property type="match status" value="1"/>
</dbReference>
<dbReference type="PROSITE" id="PS51781">
    <property type="entry name" value="SH3B"/>
    <property type="match status" value="1"/>
</dbReference>
<sequence>MKVTKMILSGAVASALLFGSVSLPVFTSQSYAAATTKEVLYGVNLRETASTSSSVIRLLKKGETVTLLGTSGSNWIKVKDTKGNTGYISSSSKYTQTVNGSSSSSNESSSSEGSVSTNTSSTVEKVISAGMKYLGTPYEYGASRSSTNTFDCSSFVRQAFIDGAGITLPSDSRKQGAYVKNKGNAKSSISSLKRGDLMFFMSYKGTSKSAYSGINKSSATITHVGIYLGDGKILQTYSAESGGVRVDSIEGKHWEYRFLFGGSAL</sequence>
<evidence type="ECO:0000256" key="1">
    <source>
        <dbReference type="ARBA" id="ARBA00007074"/>
    </source>
</evidence>
<dbReference type="SUPFAM" id="SSF54001">
    <property type="entry name" value="Cysteine proteinases"/>
    <property type="match status" value="1"/>
</dbReference>
<evidence type="ECO:0000256" key="4">
    <source>
        <dbReference type="ARBA" id="ARBA00022807"/>
    </source>
</evidence>
<keyword evidence="2" id="KW-0645">Protease</keyword>
<evidence type="ECO:0000256" key="2">
    <source>
        <dbReference type="ARBA" id="ARBA00022670"/>
    </source>
</evidence>
<dbReference type="PANTHER" id="PTHR47053:SF1">
    <property type="entry name" value="MUREIN DD-ENDOPEPTIDASE MEPH-RELATED"/>
    <property type="match status" value="1"/>
</dbReference>
<evidence type="ECO:0000313" key="10">
    <source>
        <dbReference type="Proteomes" id="UP001220962"/>
    </source>
</evidence>
<dbReference type="AlphaFoldDB" id="A0AAX3MT17"/>
<dbReference type="Proteomes" id="UP001220962">
    <property type="component" value="Chromosome"/>
</dbReference>
<dbReference type="InterPro" id="IPR003646">
    <property type="entry name" value="SH3-like_bac-type"/>
</dbReference>
<reference evidence="9" key="1">
    <citation type="submission" date="2023-02" db="EMBL/GenBank/DDBJ databases">
        <title>Pathogen: clinical or host-associated sample.</title>
        <authorList>
            <person name="Hergert J."/>
            <person name="Casey R."/>
            <person name="Wagner J."/>
            <person name="Young E.L."/>
            <person name="Oakeson K.F."/>
        </authorList>
    </citation>
    <scope>NUCLEOTIDE SEQUENCE</scope>
    <source>
        <strain evidence="9">2022CK-00830</strain>
    </source>
</reference>
<evidence type="ECO:0000259" key="7">
    <source>
        <dbReference type="PROSITE" id="PS51781"/>
    </source>
</evidence>
<feature type="signal peptide" evidence="6">
    <location>
        <begin position="1"/>
        <end position="27"/>
    </location>
</feature>
<dbReference type="PANTHER" id="PTHR47053">
    <property type="entry name" value="MUREIN DD-ENDOPEPTIDASE MEPH-RELATED"/>
    <property type="match status" value="1"/>
</dbReference>
<keyword evidence="6" id="KW-0732">Signal</keyword>
<dbReference type="Pfam" id="PF08239">
    <property type="entry name" value="SH3_3"/>
    <property type="match status" value="1"/>
</dbReference>
<name>A0AAX3MT17_9BACL</name>
<dbReference type="GO" id="GO:0006508">
    <property type="term" value="P:proteolysis"/>
    <property type="evidence" value="ECO:0007669"/>
    <property type="project" value="UniProtKB-KW"/>
</dbReference>
<dbReference type="GO" id="GO:0008234">
    <property type="term" value="F:cysteine-type peptidase activity"/>
    <property type="evidence" value="ECO:0007669"/>
    <property type="project" value="UniProtKB-KW"/>
</dbReference>
<keyword evidence="4" id="KW-0788">Thiol protease</keyword>
<accession>A0AAX3MT17</accession>
<dbReference type="PROSITE" id="PS51935">
    <property type="entry name" value="NLPC_P60"/>
    <property type="match status" value="1"/>
</dbReference>
<dbReference type="Gene3D" id="2.30.30.40">
    <property type="entry name" value="SH3 Domains"/>
    <property type="match status" value="1"/>
</dbReference>
<feature type="domain" description="SH3b" evidence="7">
    <location>
        <begin position="34"/>
        <end position="99"/>
    </location>
</feature>
<feature type="compositionally biased region" description="Low complexity" evidence="5">
    <location>
        <begin position="98"/>
        <end position="119"/>
    </location>
</feature>